<dbReference type="EMBL" id="JANAVB010027398">
    <property type="protein sequence ID" value="KAJ6818075.1"/>
    <property type="molecule type" value="Genomic_DNA"/>
</dbReference>
<comment type="caution">
    <text evidence="2">The sequence shown here is derived from an EMBL/GenBank/DDBJ whole genome shotgun (WGS) entry which is preliminary data.</text>
</comment>
<feature type="region of interest" description="Disordered" evidence="1">
    <location>
        <begin position="126"/>
        <end position="150"/>
    </location>
</feature>
<reference evidence="2" key="2">
    <citation type="submission" date="2023-04" db="EMBL/GenBank/DDBJ databases">
        <authorList>
            <person name="Bruccoleri R.E."/>
            <person name="Oakeley E.J."/>
            <person name="Faust A.-M."/>
            <person name="Dessus-Babus S."/>
            <person name="Altorfer M."/>
            <person name="Burckhardt D."/>
            <person name="Oertli M."/>
            <person name="Naumann U."/>
            <person name="Petersen F."/>
            <person name="Wong J."/>
        </authorList>
    </citation>
    <scope>NUCLEOTIDE SEQUENCE</scope>
    <source>
        <strain evidence="2">GSM-AAB239-AS_SAM_17_03QT</strain>
        <tissue evidence="2">Leaf</tissue>
    </source>
</reference>
<protein>
    <submittedName>
        <fullName evidence="2">Anthocyanidin 5,3-O-glucosyltransferase-like</fullName>
    </submittedName>
</protein>
<evidence type="ECO:0000313" key="3">
    <source>
        <dbReference type="Proteomes" id="UP001140949"/>
    </source>
</evidence>
<sequence>MIGTPELTASSVEFHPQWLTNPPTDLCARTAACGAHDFTTIPFPFVRSMNPSGSRASKSGSGLVPGRAAGSSFSGGLRTTQRNRCPLRSSPMAISFTCSAENEPMLPKHKNTTLFSGCASSHARHSCLSPSPSPSPSPPLLPFATNGPMQ</sequence>
<feature type="compositionally biased region" description="Polar residues" evidence="1">
    <location>
        <begin position="71"/>
        <end position="83"/>
    </location>
</feature>
<evidence type="ECO:0000256" key="1">
    <source>
        <dbReference type="SAM" id="MobiDB-lite"/>
    </source>
</evidence>
<proteinExistence type="predicted"/>
<dbReference type="Proteomes" id="UP001140949">
    <property type="component" value="Unassembled WGS sequence"/>
</dbReference>
<evidence type="ECO:0000313" key="2">
    <source>
        <dbReference type="EMBL" id="KAJ6818075.1"/>
    </source>
</evidence>
<reference evidence="2" key="1">
    <citation type="journal article" date="2023" name="GigaByte">
        <title>Genome assembly of the bearded iris, Iris pallida Lam.</title>
        <authorList>
            <person name="Bruccoleri R.E."/>
            <person name="Oakeley E.J."/>
            <person name="Faust A.M.E."/>
            <person name="Altorfer M."/>
            <person name="Dessus-Babus S."/>
            <person name="Burckhardt D."/>
            <person name="Oertli M."/>
            <person name="Naumann U."/>
            <person name="Petersen F."/>
            <person name="Wong J."/>
        </authorList>
    </citation>
    <scope>NUCLEOTIDE SEQUENCE</scope>
    <source>
        <strain evidence="2">GSM-AAB239-AS_SAM_17_03QT</strain>
    </source>
</reference>
<accession>A0AAX6FPV9</accession>
<feature type="compositionally biased region" description="Polar residues" evidence="1">
    <location>
        <begin position="50"/>
        <end position="60"/>
    </location>
</feature>
<gene>
    <name evidence="2" type="ORF">M6B38_408320</name>
</gene>
<keyword evidence="3" id="KW-1185">Reference proteome</keyword>
<name>A0AAX6FPV9_IRIPA</name>
<dbReference type="AlphaFoldDB" id="A0AAX6FPV9"/>
<organism evidence="2 3">
    <name type="scientific">Iris pallida</name>
    <name type="common">Sweet iris</name>
    <dbReference type="NCBI Taxonomy" id="29817"/>
    <lineage>
        <taxon>Eukaryota</taxon>
        <taxon>Viridiplantae</taxon>
        <taxon>Streptophyta</taxon>
        <taxon>Embryophyta</taxon>
        <taxon>Tracheophyta</taxon>
        <taxon>Spermatophyta</taxon>
        <taxon>Magnoliopsida</taxon>
        <taxon>Liliopsida</taxon>
        <taxon>Asparagales</taxon>
        <taxon>Iridaceae</taxon>
        <taxon>Iridoideae</taxon>
        <taxon>Irideae</taxon>
        <taxon>Iris</taxon>
    </lineage>
</organism>
<feature type="region of interest" description="Disordered" evidence="1">
    <location>
        <begin position="50"/>
        <end position="86"/>
    </location>
</feature>
<feature type="compositionally biased region" description="Pro residues" evidence="1">
    <location>
        <begin position="131"/>
        <end position="141"/>
    </location>
</feature>